<sequence length="150" mass="16702">MVQNVSSSFGCIFGQIMDSLFIIQNSSVGNSSLIANSSTQVGGFIGYIQTAQSLNYNQIINNSIISHSNISAHSYVGGFLGYTRTYTLITIMNSKIQNVRLDATSYQNYGFISGYNEEIQMKFINSSSMQYYINNGLRDCAVIRDYKWGC</sequence>
<reference evidence="2 3" key="2">
    <citation type="submission" date="2024-07" db="EMBL/GenBank/DDBJ databases">
        <authorList>
            <person name="Akdeniz Z."/>
        </authorList>
    </citation>
    <scope>NUCLEOTIDE SEQUENCE [LARGE SCALE GENOMIC DNA]</scope>
</reference>
<proteinExistence type="predicted"/>
<accession>A0AA86RC48</accession>
<organism evidence="1">
    <name type="scientific">Hexamita inflata</name>
    <dbReference type="NCBI Taxonomy" id="28002"/>
    <lineage>
        <taxon>Eukaryota</taxon>
        <taxon>Metamonada</taxon>
        <taxon>Diplomonadida</taxon>
        <taxon>Hexamitidae</taxon>
        <taxon>Hexamitinae</taxon>
        <taxon>Hexamita</taxon>
    </lineage>
</organism>
<gene>
    <name evidence="1" type="ORF">HINF_LOCUS58012</name>
    <name evidence="2" type="ORF">HINF_LOCUS76526</name>
</gene>
<dbReference type="EMBL" id="CAXDID020000714">
    <property type="protein sequence ID" value="CAL6111654.1"/>
    <property type="molecule type" value="Genomic_DNA"/>
</dbReference>
<keyword evidence="3" id="KW-1185">Reference proteome</keyword>
<dbReference type="EMBL" id="CATOUU010001070">
    <property type="protein sequence ID" value="CAI9970367.1"/>
    <property type="molecule type" value="Genomic_DNA"/>
</dbReference>
<evidence type="ECO:0000313" key="2">
    <source>
        <dbReference type="EMBL" id="CAL6111654.1"/>
    </source>
</evidence>
<dbReference type="Proteomes" id="UP001642409">
    <property type="component" value="Unassembled WGS sequence"/>
</dbReference>
<evidence type="ECO:0000313" key="3">
    <source>
        <dbReference type="Proteomes" id="UP001642409"/>
    </source>
</evidence>
<dbReference type="Gene3D" id="2.160.20.110">
    <property type="match status" value="1"/>
</dbReference>
<reference evidence="1" key="1">
    <citation type="submission" date="2023-06" db="EMBL/GenBank/DDBJ databases">
        <authorList>
            <person name="Kurt Z."/>
        </authorList>
    </citation>
    <scope>NUCLEOTIDE SEQUENCE</scope>
</reference>
<comment type="caution">
    <text evidence="1">The sequence shown here is derived from an EMBL/GenBank/DDBJ whole genome shotgun (WGS) entry which is preliminary data.</text>
</comment>
<name>A0AA86RC48_9EUKA</name>
<protein>
    <submittedName>
        <fullName evidence="2">Hypothetical_protein</fullName>
    </submittedName>
</protein>
<evidence type="ECO:0000313" key="1">
    <source>
        <dbReference type="EMBL" id="CAI9970367.1"/>
    </source>
</evidence>
<dbReference type="AlphaFoldDB" id="A0AA86RC48"/>